<protein>
    <recommendedName>
        <fullName evidence="4">PH (Pleckstrin Homology) domain-containing protein</fullName>
    </recommendedName>
</protein>
<keyword evidence="1" id="KW-0472">Membrane</keyword>
<reference evidence="2 3" key="1">
    <citation type="submission" date="2018-04" db="EMBL/GenBank/DDBJ databases">
        <title>Genomic Encyclopedia of Archaeal and Bacterial Type Strains, Phase II (KMG-II): from individual species to whole genera.</title>
        <authorList>
            <person name="Goeker M."/>
        </authorList>
    </citation>
    <scope>NUCLEOTIDE SEQUENCE [LARGE SCALE GENOMIC DNA]</scope>
    <source>
        <strain evidence="2 3">DSM 18064</strain>
    </source>
</reference>
<evidence type="ECO:0008006" key="4">
    <source>
        <dbReference type="Google" id="ProtNLM"/>
    </source>
</evidence>
<proteinExistence type="predicted"/>
<dbReference type="EMBL" id="QAAA01000004">
    <property type="protein sequence ID" value="PTN03064.1"/>
    <property type="molecule type" value="Genomic_DNA"/>
</dbReference>
<accession>A0A2T5BUB2</accession>
<feature type="transmembrane region" description="Helical" evidence="1">
    <location>
        <begin position="31"/>
        <end position="48"/>
    </location>
</feature>
<feature type="transmembrane region" description="Helical" evidence="1">
    <location>
        <begin position="54"/>
        <end position="73"/>
    </location>
</feature>
<keyword evidence="1" id="KW-1133">Transmembrane helix</keyword>
<evidence type="ECO:0000313" key="2">
    <source>
        <dbReference type="EMBL" id="PTN03064.1"/>
    </source>
</evidence>
<evidence type="ECO:0000256" key="1">
    <source>
        <dbReference type="SAM" id="Phobius"/>
    </source>
</evidence>
<dbReference type="OrthoDB" id="7861868at2"/>
<dbReference type="AlphaFoldDB" id="A0A2T5BUB2"/>
<keyword evidence="1" id="KW-0812">Transmembrane</keyword>
<sequence>MHDPAYRVPLADGEHVIESFHTDRAAYIRDHVLMAAIGGVGAMAGMYLMGNPDFWVGAVAALAAVAVRGGYLASEDLSARWDLTGTRLIGPQGRAARLAEIEKLNNLGSAIQIVTRSGDKHLMKYLADKPAVKARLEAAIRTAR</sequence>
<gene>
    <name evidence="2" type="ORF">C8N32_104175</name>
</gene>
<name>A0A2T5BUB2_9RHOB</name>
<comment type="caution">
    <text evidence="2">The sequence shown here is derived from an EMBL/GenBank/DDBJ whole genome shotgun (WGS) entry which is preliminary data.</text>
</comment>
<organism evidence="2 3">
    <name type="scientific">Rhodovulum imhoffii</name>
    <dbReference type="NCBI Taxonomy" id="365340"/>
    <lineage>
        <taxon>Bacteria</taxon>
        <taxon>Pseudomonadati</taxon>
        <taxon>Pseudomonadota</taxon>
        <taxon>Alphaproteobacteria</taxon>
        <taxon>Rhodobacterales</taxon>
        <taxon>Paracoccaceae</taxon>
        <taxon>Rhodovulum</taxon>
    </lineage>
</organism>
<evidence type="ECO:0000313" key="3">
    <source>
        <dbReference type="Proteomes" id="UP000243859"/>
    </source>
</evidence>
<dbReference type="Proteomes" id="UP000243859">
    <property type="component" value="Unassembled WGS sequence"/>
</dbReference>
<keyword evidence="3" id="KW-1185">Reference proteome</keyword>
<dbReference type="RefSeq" id="WP_107891418.1">
    <property type="nucleotide sequence ID" value="NZ_NHSI01000059.1"/>
</dbReference>